<comment type="subcellular location">
    <subcellularLocation>
        <location evidence="1">Cell envelope</location>
    </subcellularLocation>
</comment>
<comment type="similarity">
    <text evidence="2 4">Belongs to the bacterial solute-binding protein 3 family.</text>
</comment>
<evidence type="ECO:0000256" key="4">
    <source>
        <dbReference type="RuleBase" id="RU003744"/>
    </source>
</evidence>
<proteinExistence type="inferred from homology"/>
<dbReference type="Proteomes" id="UP000683429">
    <property type="component" value="Chromosome"/>
</dbReference>
<gene>
    <name evidence="7" type="ORF">KP014_27660</name>
</gene>
<feature type="signal peptide" evidence="5">
    <location>
        <begin position="1"/>
        <end position="23"/>
    </location>
</feature>
<dbReference type="PANTHER" id="PTHR35936:SF17">
    <property type="entry name" value="ARGININE-BINDING EXTRACELLULAR PROTEIN ARTP"/>
    <property type="match status" value="1"/>
</dbReference>
<dbReference type="PROSITE" id="PS51257">
    <property type="entry name" value="PROKAR_LIPOPROTEIN"/>
    <property type="match status" value="1"/>
</dbReference>
<dbReference type="PROSITE" id="PS01039">
    <property type="entry name" value="SBP_BACTERIAL_3"/>
    <property type="match status" value="1"/>
</dbReference>
<evidence type="ECO:0000256" key="3">
    <source>
        <dbReference type="ARBA" id="ARBA00022729"/>
    </source>
</evidence>
<evidence type="ECO:0000259" key="6">
    <source>
        <dbReference type="SMART" id="SM00062"/>
    </source>
</evidence>
<dbReference type="InterPro" id="IPR001638">
    <property type="entry name" value="Solute-binding_3/MltF_N"/>
</dbReference>
<evidence type="ECO:0000256" key="2">
    <source>
        <dbReference type="ARBA" id="ARBA00010333"/>
    </source>
</evidence>
<dbReference type="InterPro" id="IPR018313">
    <property type="entry name" value="SBP_3_CS"/>
</dbReference>
<dbReference type="CDD" id="cd01004">
    <property type="entry name" value="PBP2_MidA_like"/>
    <property type="match status" value="1"/>
</dbReference>
<feature type="domain" description="Solute-binding protein family 3/N-terminal" evidence="6">
    <location>
        <begin position="61"/>
        <end position="288"/>
    </location>
</feature>
<evidence type="ECO:0000256" key="5">
    <source>
        <dbReference type="SAM" id="SignalP"/>
    </source>
</evidence>
<evidence type="ECO:0000313" key="7">
    <source>
        <dbReference type="EMBL" id="QWU15576.1"/>
    </source>
</evidence>
<dbReference type="PANTHER" id="PTHR35936">
    <property type="entry name" value="MEMBRANE-BOUND LYTIC MUREIN TRANSGLYCOSYLASE F"/>
    <property type="match status" value="1"/>
</dbReference>
<organism evidence="7 8">
    <name type="scientific">Paenibacillus sophorae</name>
    <dbReference type="NCBI Taxonomy" id="1333845"/>
    <lineage>
        <taxon>Bacteria</taxon>
        <taxon>Bacillati</taxon>
        <taxon>Bacillota</taxon>
        <taxon>Bacilli</taxon>
        <taxon>Bacillales</taxon>
        <taxon>Paenibacillaceae</taxon>
        <taxon>Paenibacillus</taxon>
    </lineage>
</organism>
<keyword evidence="3 5" id="KW-0732">Signal</keyword>
<evidence type="ECO:0000256" key="1">
    <source>
        <dbReference type="ARBA" id="ARBA00004196"/>
    </source>
</evidence>
<dbReference type="Pfam" id="PF00497">
    <property type="entry name" value="SBP_bac_3"/>
    <property type="match status" value="1"/>
</dbReference>
<keyword evidence="8" id="KW-1185">Reference proteome</keyword>
<accession>A0ABX8HCY3</accession>
<feature type="chain" id="PRO_5046327263" evidence="5">
    <location>
        <begin position="24"/>
        <end position="294"/>
    </location>
</feature>
<evidence type="ECO:0000313" key="8">
    <source>
        <dbReference type="Proteomes" id="UP000683429"/>
    </source>
</evidence>
<dbReference type="EMBL" id="CP076607">
    <property type="protein sequence ID" value="QWU15576.1"/>
    <property type="molecule type" value="Genomic_DNA"/>
</dbReference>
<dbReference type="SMART" id="SM00062">
    <property type="entry name" value="PBPb"/>
    <property type="match status" value="1"/>
</dbReference>
<reference evidence="7 8" key="1">
    <citation type="submission" date="2021-06" db="EMBL/GenBank/DDBJ databases">
        <title>Whole genome sequence of Paenibacillus sophorae DSM23020 for comparative genomics.</title>
        <authorList>
            <person name="Kim M.-J."/>
            <person name="Lee G."/>
            <person name="Shin J.-H."/>
        </authorList>
    </citation>
    <scope>NUCLEOTIDE SEQUENCE [LARGE SCALE GENOMIC DNA]</scope>
    <source>
        <strain evidence="7 8">DSM 23020</strain>
    </source>
</reference>
<name>A0ABX8HCY3_9BACL</name>
<protein>
    <submittedName>
        <fullName evidence="7">ABC transporter substrate-binding protein</fullName>
    </submittedName>
</protein>
<sequence length="294" mass="31509">MMMKNTKMLVCAMLVLVVAVLSACSGTNGANGGQASSPAGSSKPQETASAAAPSFLVEKGFLTYGTAATFPPFEYMVNNEFTGFDIELGQAIAKEMGVEVKIQSMNFDGLIPALQGKRIDIINSAMYIKPEREEQVDFIPYMGLADSIVVKSGNPKGIKSLDDLSDLTVAVTRGAVEEINVREHNEKLKQAGKKEIKILALPTANDAVLATEQGRADAFLHSSPGAAYLQEEKPGVFEIAGSFGADTKIGIAVRKGDTETKTAIEAALKKVVDNGTYKQLMEKYHLPAEMSYFK</sequence>